<evidence type="ECO:0000313" key="2">
    <source>
        <dbReference type="Proteomes" id="UP000008854"/>
    </source>
</evidence>
<evidence type="ECO:0000256" key="1">
    <source>
        <dbReference type="SAM" id="MobiDB-lite"/>
    </source>
</evidence>
<evidence type="ECO:0000313" key="3">
    <source>
        <dbReference type="WBParaSite" id="Smp_185460.1"/>
    </source>
</evidence>
<reference evidence="3" key="2">
    <citation type="submission" date="2018-12" db="UniProtKB">
        <authorList>
            <consortium name="WormBaseParasite"/>
        </authorList>
    </citation>
    <scope>IDENTIFICATION</scope>
    <source>
        <strain evidence="3">Puerto Rican</strain>
    </source>
</reference>
<sequence>MHTREPLVSLTHRRTLQPHADVTLQLSLSQPPPTSDNTQITITSICFILFRLQNLERHQTQHRLPVQHRTTTISTSTTLTSLVRGEDDLDLVQHHQTHQPARHQSPVQ</sequence>
<dbReference type="InParanoid" id="A0A3Q0KU54"/>
<dbReference type="AlphaFoldDB" id="A0A3Q0KU54"/>
<reference evidence="2" key="1">
    <citation type="journal article" date="2012" name="PLoS Negl. Trop. Dis.">
        <title>A systematically improved high quality genome and transcriptome of the human blood fluke Schistosoma mansoni.</title>
        <authorList>
            <person name="Protasio A.V."/>
            <person name="Tsai I.J."/>
            <person name="Babbage A."/>
            <person name="Nichol S."/>
            <person name="Hunt M."/>
            <person name="Aslett M.A."/>
            <person name="De Silva N."/>
            <person name="Velarde G.S."/>
            <person name="Anderson T.J."/>
            <person name="Clark R.C."/>
            <person name="Davidson C."/>
            <person name="Dillon G.P."/>
            <person name="Holroyd N.E."/>
            <person name="LoVerde P.T."/>
            <person name="Lloyd C."/>
            <person name="McQuillan J."/>
            <person name="Oliveira G."/>
            <person name="Otto T.D."/>
            <person name="Parker-Manuel S.J."/>
            <person name="Quail M.A."/>
            <person name="Wilson R.A."/>
            <person name="Zerlotini A."/>
            <person name="Dunne D.W."/>
            <person name="Berriman M."/>
        </authorList>
    </citation>
    <scope>NUCLEOTIDE SEQUENCE [LARGE SCALE GENOMIC DNA]</scope>
    <source>
        <strain evidence="2">Puerto Rican</strain>
    </source>
</reference>
<accession>A0A3Q0KU54</accession>
<protein>
    <submittedName>
        <fullName evidence="3">Uncharacterized protein</fullName>
    </submittedName>
</protein>
<keyword evidence="2" id="KW-1185">Reference proteome</keyword>
<dbReference type="Proteomes" id="UP000008854">
    <property type="component" value="Unassembled WGS sequence"/>
</dbReference>
<organism evidence="2 3">
    <name type="scientific">Schistosoma mansoni</name>
    <name type="common">Blood fluke</name>
    <dbReference type="NCBI Taxonomy" id="6183"/>
    <lineage>
        <taxon>Eukaryota</taxon>
        <taxon>Metazoa</taxon>
        <taxon>Spiralia</taxon>
        <taxon>Lophotrochozoa</taxon>
        <taxon>Platyhelminthes</taxon>
        <taxon>Trematoda</taxon>
        <taxon>Digenea</taxon>
        <taxon>Strigeidida</taxon>
        <taxon>Schistosomatoidea</taxon>
        <taxon>Schistosomatidae</taxon>
        <taxon>Schistosoma</taxon>
    </lineage>
</organism>
<name>A0A3Q0KU54_SCHMA</name>
<feature type="region of interest" description="Disordered" evidence="1">
    <location>
        <begin position="86"/>
        <end position="108"/>
    </location>
</feature>
<proteinExistence type="predicted"/>
<dbReference type="WBParaSite" id="Smp_185460.1">
    <property type="protein sequence ID" value="Smp_185460.1"/>
    <property type="gene ID" value="Smp_185460"/>
</dbReference>